<sequence length="1024" mass="104771">MVTENSYTRINHKIHLAVLAALPMLALASLNASAACTGSIASPVSAAITVQCNGIGTDGNITNASSTTYNDTTSTSTAGNNTLIQFDGQGRTLTNTGNIINNREITGTTGARGRTAVLMGAATLNAGSGTVFTTNLPTTGVTTVTINAAPTTAYVGQTVVFGRYNAAEGDFAAGVTRIITAVDVVAKTITFADALPADFAGTANTDPAGYKVVSNYGVTSIVNGETYNNVINNSGTISSRITAGEINADKTGTGPFASVSNTAAVKGITMSVEGDYLINNAATGVISVKHDGIGAAYAIEEGGAVEGLVVNNAGIISAERTAALTLVNNSATGNPTATAVIGGNTYLAQTVALVNAINTQEEAEEFTLNNSESGIVRATGDYAAAIYMRAGEKTIVNEGLIEYVGSKGFAIGAVSDPGAVRTLELENTETGIIKGDILVTSGNALRWYLLSTEGGTAGKDSRLNINSHYGQSDSEIENAGQIIGNLYFSNGTHILTNEETGVITGNIDLDQRNTYSASGNGTLLGTKDFTFENAGSYAGNITIRTAANSSATLIPTITGSGAGSSLASPSDNIAGMGSVLTIDATAGAGTVTVAPKTLVTVKAGEYFKVADMLTLAGGAVTPVVDSINTPLVNWTITTNASNNLVIGVDALNSATTIAGVSASSAVAIDALMNSNASTVGGALQSPTITTAQLNTAGQQLRPEANNASMQATIAAVDHVSALIVNHQDETRVASNENSGISTGESAQGTSIWMQGFGFKGDQNKRNGTDGYTANTGGFAVGTDTAIGNGDFRVGGAFGYASTGIDGDGVTQANRTDIDSYQGTLYGSWNAGAWYLDAALGYGKHQYDTKRFVSLVNASVTGSHDANQYLAKIGGGYPMQVGKVTITPMASLTYIKLDQSGYTEKDPSNSGAALNVDSVDSDSFRSGLGAKISAPLSSGKVKTTADARLMWNHEFADTNQDIAARFAGGTSFTTKGMSQARDSANIGLGLNFIADNHQNLSVNYDAEVKSGYIGHTASVKLRIDF</sequence>
<reference evidence="3 4" key="2">
    <citation type="journal article" date="2011" name="J. Bacteriol.">
        <title>Genomes of three methylotrophs from a single niche uncover genetic and metabolic divergence of Methylophilaceae.</title>
        <authorList>
            <person name="Lapidus A."/>
            <person name="Clum A."/>
            <person name="Labutti K."/>
            <person name="Kaluzhnaya M.G."/>
            <person name="Lim S."/>
            <person name="Beck D.A."/>
            <person name="Glavina Del Rio T."/>
            <person name="Nolan M."/>
            <person name="Mavromatis K."/>
            <person name="Huntemann M."/>
            <person name="Lucas S."/>
            <person name="Lidstrom M.E."/>
            <person name="Ivanova N."/>
            <person name="Chistoserdova L."/>
        </authorList>
    </citation>
    <scope>NUCLEOTIDE SEQUENCE [LARGE SCALE GENOMIC DNA]</scope>
    <source>
        <strain evidence="3 4">301</strain>
    </source>
</reference>
<dbReference type="NCBIfam" id="TIGR01414">
    <property type="entry name" value="autotrans_barl"/>
    <property type="match status" value="1"/>
</dbReference>
<evidence type="ECO:0000259" key="2">
    <source>
        <dbReference type="PROSITE" id="PS51208"/>
    </source>
</evidence>
<evidence type="ECO:0000256" key="1">
    <source>
        <dbReference type="SAM" id="SignalP"/>
    </source>
</evidence>
<dbReference type="Proteomes" id="UP000000383">
    <property type="component" value="Chromosome"/>
</dbReference>
<proteinExistence type="predicted"/>
<evidence type="ECO:0000313" key="4">
    <source>
        <dbReference type="Proteomes" id="UP000000383"/>
    </source>
</evidence>
<feature type="chain" id="PRO_5003094620" evidence="1">
    <location>
        <begin position="35"/>
        <end position="1024"/>
    </location>
</feature>
<keyword evidence="4" id="KW-1185">Reference proteome</keyword>
<dbReference type="SUPFAM" id="SSF103515">
    <property type="entry name" value="Autotransporter"/>
    <property type="match status" value="1"/>
</dbReference>
<dbReference type="SMART" id="SM00869">
    <property type="entry name" value="Autotransporter"/>
    <property type="match status" value="1"/>
</dbReference>
<feature type="signal peptide" evidence="1">
    <location>
        <begin position="1"/>
        <end position="34"/>
    </location>
</feature>
<gene>
    <name evidence="3" type="ordered locus">M301_0788</name>
</gene>
<dbReference type="InterPro" id="IPR005546">
    <property type="entry name" value="Autotransporte_beta"/>
</dbReference>
<dbReference type="GO" id="GO:0019867">
    <property type="term" value="C:outer membrane"/>
    <property type="evidence" value="ECO:0007669"/>
    <property type="project" value="InterPro"/>
</dbReference>
<dbReference type="HOGENOM" id="CLU_313267_0_0_4"/>
<organism evidence="3 4">
    <name type="scientific">Methylotenera versatilis (strain 301)</name>
    <dbReference type="NCBI Taxonomy" id="666681"/>
    <lineage>
        <taxon>Bacteria</taxon>
        <taxon>Pseudomonadati</taxon>
        <taxon>Pseudomonadota</taxon>
        <taxon>Betaproteobacteria</taxon>
        <taxon>Nitrosomonadales</taxon>
        <taxon>Methylophilaceae</taxon>
        <taxon>Methylotenera</taxon>
    </lineage>
</organism>
<name>D7DPC8_METV0</name>
<dbReference type="Pfam" id="PF03797">
    <property type="entry name" value="Autotransporter"/>
    <property type="match status" value="1"/>
</dbReference>
<dbReference type="RefSeq" id="WP_013147488.1">
    <property type="nucleotide sequence ID" value="NC_014207.1"/>
</dbReference>
<dbReference type="InterPro" id="IPR036709">
    <property type="entry name" value="Autotransporte_beta_dom_sf"/>
</dbReference>
<dbReference type="PROSITE" id="PS51208">
    <property type="entry name" value="AUTOTRANSPORTER"/>
    <property type="match status" value="1"/>
</dbReference>
<dbReference type="eggNOG" id="COG4625">
    <property type="taxonomic scope" value="Bacteria"/>
</dbReference>
<dbReference type="InterPro" id="IPR006315">
    <property type="entry name" value="OM_autotransptr_brl_dom"/>
</dbReference>
<protein>
    <submittedName>
        <fullName evidence="3">Outer membrane autotransporter barrel domain protein</fullName>
    </submittedName>
</protein>
<dbReference type="Gene3D" id="2.40.128.130">
    <property type="entry name" value="Autotransporter beta-domain"/>
    <property type="match status" value="1"/>
</dbReference>
<dbReference type="EMBL" id="CP002056">
    <property type="protein sequence ID" value="ADI29172.1"/>
    <property type="molecule type" value="Genomic_DNA"/>
</dbReference>
<dbReference type="AlphaFoldDB" id="D7DPC8"/>
<dbReference type="OrthoDB" id="5760545at2"/>
<reference evidence="4" key="1">
    <citation type="submission" date="2010-05" db="EMBL/GenBank/DDBJ databases">
        <title>Complete sequence of Methylotenera sp. 301.</title>
        <authorList>
            <person name="Lucas S."/>
            <person name="Copeland A."/>
            <person name="Lapidus A."/>
            <person name="Cheng J.-F."/>
            <person name="Bruce D."/>
            <person name="Goodwin L."/>
            <person name="Pitluck S."/>
            <person name="Clum A."/>
            <person name="Land M."/>
            <person name="Hauser L."/>
            <person name="Kyrpides N."/>
            <person name="Ivanova N."/>
            <person name="Chistoservova L."/>
            <person name="Kalyuzhnaya M."/>
            <person name="Woyke T."/>
        </authorList>
    </citation>
    <scope>NUCLEOTIDE SEQUENCE [LARGE SCALE GENOMIC DNA]</scope>
    <source>
        <strain evidence="4">301</strain>
    </source>
</reference>
<keyword evidence="1" id="KW-0732">Signal</keyword>
<feature type="domain" description="Autotransporter" evidence="2">
    <location>
        <begin position="744"/>
        <end position="1024"/>
    </location>
</feature>
<accession>D7DPC8</accession>
<evidence type="ECO:0000313" key="3">
    <source>
        <dbReference type="EMBL" id="ADI29172.1"/>
    </source>
</evidence>
<dbReference type="KEGG" id="meh:M301_0788"/>